<feature type="transmembrane region" description="Helical" evidence="7">
    <location>
        <begin position="12"/>
        <end position="39"/>
    </location>
</feature>
<dbReference type="InterPro" id="IPR011701">
    <property type="entry name" value="MFS"/>
</dbReference>
<keyword evidence="2" id="KW-0813">Transport</keyword>
<feature type="transmembrane region" description="Helical" evidence="7">
    <location>
        <begin position="346"/>
        <end position="365"/>
    </location>
</feature>
<comment type="caution">
    <text evidence="8">The sequence shown here is derived from an EMBL/GenBank/DDBJ whole genome shotgun (WGS) entry which is preliminary data.</text>
</comment>
<proteinExistence type="predicted"/>
<comment type="subcellular location">
    <subcellularLocation>
        <location evidence="1">Cell membrane</location>
        <topology evidence="1">Multi-pass membrane protein</topology>
    </subcellularLocation>
</comment>
<dbReference type="AlphaFoldDB" id="K6W8U5"/>
<feature type="transmembrane region" description="Helical" evidence="7">
    <location>
        <begin position="220"/>
        <end position="243"/>
    </location>
</feature>
<dbReference type="Proteomes" id="UP000008363">
    <property type="component" value="Unassembled WGS sequence"/>
</dbReference>
<evidence type="ECO:0000256" key="7">
    <source>
        <dbReference type="SAM" id="Phobius"/>
    </source>
</evidence>
<evidence type="ECO:0000256" key="6">
    <source>
        <dbReference type="ARBA" id="ARBA00023136"/>
    </source>
</evidence>
<dbReference type="PANTHER" id="PTHR43266:SF2">
    <property type="entry name" value="MAJOR FACILITATOR SUPERFAMILY (MFS) PROFILE DOMAIN-CONTAINING PROTEIN"/>
    <property type="match status" value="1"/>
</dbReference>
<sequence>MAGLLRGVTFRHLFAAQIVSLLGTGVMTVALGLLAYSLAGPRAGQVLGTALAIKMVAYVVMAPVMRAVCARLSATSVLVGADVVRILMALALPWVGEVWQVYLLVFALQSASATFTPTFQSVIPEVVPDRDEYTRAMSASRIAYDLESVVSPLLAAALLTLMNFSVLFVVTAVGFAGSAALVVTSGLAAAAPGGPRPVDGFWPRATAGVRAMVSQRAFRGLLAANVATAAATAVVIVSSVVYVRSVLGLANAMVAVALGVFGGGSIVVALVLPWLLRSTTTRRVIVVGAMICGAGLAGTALMLAVRPGFVALATVWFVLGIGTSLINTASPRLVRDHTDDADRDAIFTAQFSLSHAAFLVTYPIAGWAPAVLGVWGTPLLLAVVAVAAGMAAVLTWRPHPTIRPATPTMAGEPTVGEPVGG</sequence>
<dbReference type="eggNOG" id="COG2814">
    <property type="taxonomic scope" value="Bacteria"/>
</dbReference>
<organism evidence="8 9">
    <name type="scientific">Gordonia rhizosphera NBRC 16068</name>
    <dbReference type="NCBI Taxonomy" id="1108045"/>
    <lineage>
        <taxon>Bacteria</taxon>
        <taxon>Bacillati</taxon>
        <taxon>Actinomycetota</taxon>
        <taxon>Actinomycetes</taxon>
        <taxon>Mycobacteriales</taxon>
        <taxon>Gordoniaceae</taxon>
        <taxon>Gordonia</taxon>
    </lineage>
</organism>
<gene>
    <name evidence="8" type="ORF">GORHZ_034_00030</name>
</gene>
<evidence type="ECO:0000256" key="5">
    <source>
        <dbReference type="ARBA" id="ARBA00022989"/>
    </source>
</evidence>
<evidence type="ECO:0000256" key="1">
    <source>
        <dbReference type="ARBA" id="ARBA00004651"/>
    </source>
</evidence>
<evidence type="ECO:0000313" key="8">
    <source>
        <dbReference type="EMBL" id="GAB88637.1"/>
    </source>
</evidence>
<feature type="transmembrane region" description="Helical" evidence="7">
    <location>
        <begin position="249"/>
        <end position="272"/>
    </location>
</feature>
<dbReference type="SUPFAM" id="SSF103473">
    <property type="entry name" value="MFS general substrate transporter"/>
    <property type="match status" value="1"/>
</dbReference>
<accession>K6W8U5</accession>
<feature type="transmembrane region" description="Helical" evidence="7">
    <location>
        <begin position="309"/>
        <end position="326"/>
    </location>
</feature>
<keyword evidence="5 7" id="KW-1133">Transmembrane helix</keyword>
<dbReference type="CDD" id="cd06173">
    <property type="entry name" value="MFS_MefA_like"/>
    <property type="match status" value="1"/>
</dbReference>
<evidence type="ECO:0000256" key="4">
    <source>
        <dbReference type="ARBA" id="ARBA00022692"/>
    </source>
</evidence>
<keyword evidence="4 7" id="KW-0812">Transmembrane</keyword>
<keyword evidence="6 7" id="KW-0472">Membrane</keyword>
<feature type="transmembrane region" description="Helical" evidence="7">
    <location>
        <begin position="284"/>
        <end position="303"/>
    </location>
</feature>
<dbReference type="InterPro" id="IPR036259">
    <property type="entry name" value="MFS_trans_sf"/>
</dbReference>
<feature type="transmembrane region" description="Helical" evidence="7">
    <location>
        <begin position="77"/>
        <end position="95"/>
    </location>
</feature>
<dbReference type="EMBL" id="BAHC01000034">
    <property type="protein sequence ID" value="GAB88637.1"/>
    <property type="molecule type" value="Genomic_DNA"/>
</dbReference>
<evidence type="ECO:0000256" key="2">
    <source>
        <dbReference type="ARBA" id="ARBA00022448"/>
    </source>
</evidence>
<keyword evidence="9" id="KW-1185">Reference proteome</keyword>
<feature type="transmembrane region" description="Helical" evidence="7">
    <location>
        <begin position="371"/>
        <end position="394"/>
    </location>
</feature>
<dbReference type="STRING" id="1108045.GORHZ_034_00030"/>
<dbReference type="GO" id="GO:0022857">
    <property type="term" value="F:transmembrane transporter activity"/>
    <property type="evidence" value="ECO:0007669"/>
    <property type="project" value="InterPro"/>
</dbReference>
<dbReference type="Gene3D" id="1.20.1250.20">
    <property type="entry name" value="MFS general substrate transporter like domains"/>
    <property type="match status" value="2"/>
</dbReference>
<dbReference type="RefSeq" id="WP_006330246.1">
    <property type="nucleotide sequence ID" value="NZ_JBPPFY010000006.1"/>
</dbReference>
<evidence type="ECO:0000313" key="9">
    <source>
        <dbReference type="Proteomes" id="UP000008363"/>
    </source>
</evidence>
<keyword evidence="3" id="KW-1003">Cell membrane</keyword>
<name>K6W8U5_9ACTN</name>
<dbReference type="Pfam" id="PF07690">
    <property type="entry name" value="MFS_1"/>
    <property type="match status" value="1"/>
</dbReference>
<dbReference type="GO" id="GO:0005886">
    <property type="term" value="C:plasma membrane"/>
    <property type="evidence" value="ECO:0007669"/>
    <property type="project" value="UniProtKB-SubCell"/>
</dbReference>
<dbReference type="PANTHER" id="PTHR43266">
    <property type="entry name" value="MACROLIDE-EFFLUX PROTEIN"/>
    <property type="match status" value="1"/>
</dbReference>
<protein>
    <submittedName>
        <fullName evidence="8">Putative major facilitator superfamily transporter</fullName>
    </submittedName>
</protein>
<feature type="transmembrane region" description="Helical" evidence="7">
    <location>
        <begin position="45"/>
        <end position="65"/>
    </location>
</feature>
<reference evidence="8 9" key="1">
    <citation type="submission" date="2012-08" db="EMBL/GenBank/DDBJ databases">
        <title>Whole genome shotgun sequence of Gordonia rhizosphera NBRC 16068.</title>
        <authorList>
            <person name="Takarada H."/>
            <person name="Isaki S."/>
            <person name="Hosoyama A."/>
            <person name="Tsuchikane K."/>
            <person name="Katsumata H."/>
            <person name="Baba S."/>
            <person name="Ohji S."/>
            <person name="Yamazaki S."/>
            <person name="Fujita N."/>
        </authorList>
    </citation>
    <scope>NUCLEOTIDE SEQUENCE [LARGE SCALE GENOMIC DNA]</scope>
    <source>
        <strain evidence="8 9">NBRC 16068</strain>
    </source>
</reference>
<evidence type="ECO:0000256" key="3">
    <source>
        <dbReference type="ARBA" id="ARBA00022475"/>
    </source>
</evidence>